<evidence type="ECO:0000256" key="4">
    <source>
        <dbReference type="HAMAP-Rule" id="MF_00995"/>
    </source>
</evidence>
<accession>A0A1H0PCP6</accession>
<dbReference type="AlphaFoldDB" id="A0A1H0PCP6"/>
<keyword evidence="2 4" id="KW-0474">Menaquinone biosynthesis</keyword>
<dbReference type="GO" id="GO:0009234">
    <property type="term" value="P:menaquinone biosynthetic process"/>
    <property type="evidence" value="ECO:0007669"/>
    <property type="project" value="UniProtKB-UniRule"/>
</dbReference>
<dbReference type="Gene3D" id="3.40.190.10">
    <property type="entry name" value="Periplasmic binding protein-like II"/>
    <property type="match status" value="2"/>
</dbReference>
<dbReference type="PANTHER" id="PTHR37690">
    <property type="entry name" value="CHORISMATE DEHYDRATASE"/>
    <property type="match status" value="1"/>
</dbReference>
<comment type="function">
    <text evidence="4">Catalyzes the dehydration of chorismate into 3-[(1-carboxyvinyl)oxy]benzoate, a step in the biosynthesis of menaquinone (MK, vitamin K2).</text>
</comment>
<reference evidence="5 6" key="1">
    <citation type="submission" date="2016-10" db="EMBL/GenBank/DDBJ databases">
        <authorList>
            <person name="de Groot N.N."/>
        </authorList>
    </citation>
    <scope>NUCLEOTIDE SEQUENCE [LARGE SCALE GENOMIC DNA]</scope>
    <source>
        <strain evidence="5 6">DSM 12130</strain>
    </source>
</reference>
<dbReference type="Pfam" id="PF02621">
    <property type="entry name" value="VitK2_biosynth"/>
    <property type="match status" value="1"/>
</dbReference>
<dbReference type="RefSeq" id="WP_092221599.1">
    <property type="nucleotide sequence ID" value="NZ_FNJI01000009.1"/>
</dbReference>
<organism evidence="5 6">
    <name type="scientific">Desulforhopalus singaporensis</name>
    <dbReference type="NCBI Taxonomy" id="91360"/>
    <lineage>
        <taxon>Bacteria</taxon>
        <taxon>Pseudomonadati</taxon>
        <taxon>Thermodesulfobacteriota</taxon>
        <taxon>Desulfobulbia</taxon>
        <taxon>Desulfobulbales</taxon>
        <taxon>Desulfocapsaceae</taxon>
        <taxon>Desulforhopalus</taxon>
    </lineage>
</organism>
<evidence type="ECO:0000256" key="2">
    <source>
        <dbReference type="ARBA" id="ARBA00022428"/>
    </source>
</evidence>
<dbReference type="PANTHER" id="PTHR37690:SF1">
    <property type="entry name" value="CHORISMATE DEHYDRATASE"/>
    <property type="match status" value="1"/>
</dbReference>
<dbReference type="EC" id="4.2.1.151" evidence="4"/>
<name>A0A1H0PCP6_9BACT</name>
<dbReference type="EMBL" id="FNJI01000009">
    <property type="protein sequence ID" value="SDP02475.1"/>
    <property type="molecule type" value="Genomic_DNA"/>
</dbReference>
<comment type="catalytic activity">
    <reaction evidence="4">
        <text>chorismate = 3-[(1-carboxyvinyl)-oxy]benzoate + H2O</text>
        <dbReference type="Rhea" id="RHEA:40051"/>
        <dbReference type="ChEBI" id="CHEBI:15377"/>
        <dbReference type="ChEBI" id="CHEBI:29748"/>
        <dbReference type="ChEBI" id="CHEBI:76981"/>
        <dbReference type="EC" id="4.2.1.151"/>
    </reaction>
</comment>
<dbReference type="InterPro" id="IPR030868">
    <property type="entry name" value="MqnA"/>
</dbReference>
<sequence length="285" mass="31879">MENSQSFNVKIGMVSYLNTAPIHEKWKASVTCDNWQLVEACPADLNRKLAAGEVDMGFVSSFEYGKHPDDYKILADLSISANGPVGSIFLFSHVPIEQLDKAPVLLTEKSETSVHLVKIILEEFSKVKPVYSSGDVMAADKNEYRAVLAIGDEALKMAESSSYLYEFDLGDIWKKETGLPFVFAVCAVREGFCKEHPEALAKIHKELLRCRDEGKADLDTICTLCASRIPMAKKKCHQYLEGIEYDLSGPKRRALETFFKILIKRGDISPNSLPLKIYVDLNDCD</sequence>
<dbReference type="SUPFAM" id="SSF53850">
    <property type="entry name" value="Periplasmic binding protein-like II"/>
    <property type="match status" value="1"/>
</dbReference>
<dbReference type="CDD" id="cd13634">
    <property type="entry name" value="PBP2_Sco4506"/>
    <property type="match status" value="1"/>
</dbReference>
<dbReference type="STRING" id="91360.SAMN05660330_01602"/>
<dbReference type="OrthoDB" id="9810112at2"/>
<evidence type="ECO:0000313" key="5">
    <source>
        <dbReference type="EMBL" id="SDP02475.1"/>
    </source>
</evidence>
<comment type="pathway">
    <text evidence="1 4">Quinol/quinone metabolism; menaquinone biosynthesis.</text>
</comment>
<gene>
    <name evidence="4" type="primary">mqnA</name>
    <name evidence="5" type="ORF">SAMN05660330_01602</name>
</gene>
<proteinExistence type="inferred from homology"/>
<keyword evidence="3 4" id="KW-0456">Lyase</keyword>
<protein>
    <recommendedName>
        <fullName evidence="4">Chorismate dehydratase</fullName>
        <ecNumber evidence="4">4.2.1.151</ecNumber>
    </recommendedName>
    <alternativeName>
        <fullName evidence="4">Menaquinone biosynthetic enzyme MqnA</fullName>
    </alternativeName>
</protein>
<dbReference type="InterPro" id="IPR003773">
    <property type="entry name" value="Menaquinone_biosynth"/>
</dbReference>
<evidence type="ECO:0000256" key="1">
    <source>
        <dbReference type="ARBA" id="ARBA00004863"/>
    </source>
</evidence>
<dbReference type="UniPathway" id="UPA00079"/>
<dbReference type="HAMAP" id="MF_00995">
    <property type="entry name" value="MqnA"/>
    <property type="match status" value="1"/>
</dbReference>
<evidence type="ECO:0000256" key="3">
    <source>
        <dbReference type="ARBA" id="ARBA00023239"/>
    </source>
</evidence>
<comment type="similarity">
    <text evidence="4">Belongs to the MqnA/MqnD family. MqnA subfamily.</text>
</comment>
<evidence type="ECO:0000313" key="6">
    <source>
        <dbReference type="Proteomes" id="UP000199073"/>
    </source>
</evidence>
<keyword evidence="6" id="KW-1185">Reference proteome</keyword>
<dbReference type="Proteomes" id="UP000199073">
    <property type="component" value="Unassembled WGS sequence"/>
</dbReference>
<dbReference type="GO" id="GO:0016836">
    <property type="term" value="F:hydro-lyase activity"/>
    <property type="evidence" value="ECO:0007669"/>
    <property type="project" value="UniProtKB-UniRule"/>
</dbReference>